<dbReference type="AlphaFoldDB" id="A0A7C9UWU0"/>
<reference evidence="3 4" key="1">
    <citation type="submission" date="2020-02" db="EMBL/GenBank/DDBJ databases">
        <authorList>
            <person name="Dziuba M."/>
            <person name="Kuznetsov B."/>
            <person name="Mardanov A."/>
            <person name="Ravin N."/>
            <person name="Grouzdev D."/>
        </authorList>
    </citation>
    <scope>NUCLEOTIDE SEQUENCE [LARGE SCALE GENOMIC DNA]</scope>
    <source>
        <strain evidence="3 4">SpK</strain>
    </source>
</reference>
<dbReference type="CDD" id="cd10456">
    <property type="entry name" value="GIY-YIG_UPF0213"/>
    <property type="match status" value="1"/>
</dbReference>
<keyword evidence="4" id="KW-1185">Reference proteome</keyword>
<sequence>MDGYFVYVLLNPAGIAYTGIARDVVSRLAAHNAGKGARFTRGRGPWRVIHSEGPMSHGDALRREMAVKRDRLFKARLKRQNA</sequence>
<proteinExistence type="inferred from homology"/>
<dbReference type="SUPFAM" id="SSF82771">
    <property type="entry name" value="GIY-YIG endonuclease"/>
    <property type="match status" value="1"/>
</dbReference>
<dbReference type="InterPro" id="IPR050190">
    <property type="entry name" value="UPF0213_domain"/>
</dbReference>
<dbReference type="Pfam" id="PF01541">
    <property type="entry name" value="GIY-YIG"/>
    <property type="match status" value="1"/>
</dbReference>
<dbReference type="InterPro" id="IPR000305">
    <property type="entry name" value="GIY-YIG_endonuc"/>
</dbReference>
<accession>A0A7C9UWU0</accession>
<comment type="caution">
    <text evidence="3">The sequence shown here is derived from an EMBL/GenBank/DDBJ whole genome shotgun (WGS) entry which is preliminary data.</text>
</comment>
<organism evidence="3 4">
    <name type="scientific">Magnetospirillum aberrantis SpK</name>
    <dbReference type="NCBI Taxonomy" id="908842"/>
    <lineage>
        <taxon>Bacteria</taxon>
        <taxon>Pseudomonadati</taxon>
        <taxon>Pseudomonadota</taxon>
        <taxon>Alphaproteobacteria</taxon>
        <taxon>Rhodospirillales</taxon>
        <taxon>Rhodospirillaceae</taxon>
        <taxon>Magnetospirillum</taxon>
    </lineage>
</organism>
<dbReference type="Gene3D" id="3.40.1440.10">
    <property type="entry name" value="GIY-YIG endonuclease"/>
    <property type="match status" value="1"/>
</dbReference>
<comment type="similarity">
    <text evidence="1">Belongs to the UPF0213 family.</text>
</comment>
<evidence type="ECO:0000313" key="4">
    <source>
        <dbReference type="Proteomes" id="UP000480684"/>
    </source>
</evidence>
<evidence type="ECO:0000259" key="2">
    <source>
        <dbReference type="PROSITE" id="PS50164"/>
    </source>
</evidence>
<dbReference type="RefSeq" id="WP_163673664.1">
    <property type="nucleotide sequence ID" value="NZ_JAAIYP010000003.1"/>
</dbReference>
<dbReference type="PROSITE" id="PS50164">
    <property type="entry name" value="GIY_YIG"/>
    <property type="match status" value="1"/>
</dbReference>
<dbReference type="PANTHER" id="PTHR34477:SF1">
    <property type="entry name" value="UPF0213 PROTEIN YHBQ"/>
    <property type="match status" value="1"/>
</dbReference>
<dbReference type="EMBL" id="JAAIYP010000003">
    <property type="protein sequence ID" value="NFV78593.1"/>
    <property type="molecule type" value="Genomic_DNA"/>
</dbReference>
<dbReference type="InterPro" id="IPR035901">
    <property type="entry name" value="GIY-YIG_endonuc_sf"/>
</dbReference>
<evidence type="ECO:0000256" key="1">
    <source>
        <dbReference type="ARBA" id="ARBA00007435"/>
    </source>
</evidence>
<evidence type="ECO:0000313" key="3">
    <source>
        <dbReference type="EMBL" id="NFV78593.1"/>
    </source>
</evidence>
<gene>
    <name evidence="3" type="ORF">G4223_00490</name>
</gene>
<name>A0A7C9UWU0_9PROT</name>
<feature type="domain" description="GIY-YIG" evidence="2">
    <location>
        <begin position="2"/>
        <end position="79"/>
    </location>
</feature>
<dbReference type="Proteomes" id="UP000480684">
    <property type="component" value="Unassembled WGS sequence"/>
</dbReference>
<dbReference type="PANTHER" id="PTHR34477">
    <property type="entry name" value="UPF0213 PROTEIN YHBQ"/>
    <property type="match status" value="1"/>
</dbReference>
<protein>
    <submittedName>
        <fullName evidence="3">GIY-YIG nuclease family protein</fullName>
    </submittedName>
</protein>